<keyword evidence="3 6" id="KW-0158">Chromosome</keyword>
<dbReference type="GO" id="GO:0031492">
    <property type="term" value="F:nucleosomal DNA binding"/>
    <property type="evidence" value="ECO:0007669"/>
    <property type="project" value="TreeGrafter"/>
</dbReference>
<dbReference type="GO" id="GO:0000786">
    <property type="term" value="C:nucleosome"/>
    <property type="evidence" value="ECO:0007669"/>
    <property type="project" value="InterPro"/>
</dbReference>
<dbReference type="InterPro" id="IPR036390">
    <property type="entry name" value="WH_DNA-bd_sf"/>
</dbReference>
<dbReference type="EMBL" id="REGN01006595">
    <property type="protein sequence ID" value="RNA08903.1"/>
    <property type="molecule type" value="Genomic_DNA"/>
</dbReference>
<comment type="subcellular location">
    <subcellularLocation>
        <location evidence="2">Chromosome</location>
    </subcellularLocation>
    <subcellularLocation>
        <location evidence="1 6">Nucleus</location>
    </subcellularLocation>
</comment>
<feature type="region of interest" description="Disordered" evidence="7">
    <location>
        <begin position="158"/>
        <end position="195"/>
    </location>
</feature>
<dbReference type="Pfam" id="PF00538">
    <property type="entry name" value="Linker_histone"/>
    <property type="match status" value="1"/>
</dbReference>
<evidence type="ECO:0000256" key="3">
    <source>
        <dbReference type="ARBA" id="ARBA00022454"/>
    </source>
</evidence>
<keyword evidence="4 6" id="KW-0238">DNA-binding</keyword>
<evidence type="ECO:0000256" key="2">
    <source>
        <dbReference type="ARBA" id="ARBA00004286"/>
    </source>
</evidence>
<dbReference type="PRINTS" id="PR00624">
    <property type="entry name" value="HISTONEH5"/>
</dbReference>
<dbReference type="GO" id="GO:0003690">
    <property type="term" value="F:double-stranded DNA binding"/>
    <property type="evidence" value="ECO:0007669"/>
    <property type="project" value="TreeGrafter"/>
</dbReference>
<name>A0A3M7QC76_BRAPC</name>
<dbReference type="InterPro" id="IPR005819">
    <property type="entry name" value="H1/H5"/>
</dbReference>
<feature type="compositionally biased region" description="Basic and acidic residues" evidence="7">
    <location>
        <begin position="158"/>
        <end position="194"/>
    </location>
</feature>
<dbReference type="InterPro" id="IPR036388">
    <property type="entry name" value="WH-like_DNA-bd_sf"/>
</dbReference>
<evidence type="ECO:0000313" key="10">
    <source>
        <dbReference type="Proteomes" id="UP000276133"/>
    </source>
</evidence>
<dbReference type="GO" id="GO:0045910">
    <property type="term" value="P:negative regulation of DNA recombination"/>
    <property type="evidence" value="ECO:0007669"/>
    <property type="project" value="TreeGrafter"/>
</dbReference>
<feature type="region of interest" description="Disordered" evidence="7">
    <location>
        <begin position="1"/>
        <end position="27"/>
    </location>
</feature>
<accession>A0A3M7QC76</accession>
<dbReference type="SMART" id="SM00526">
    <property type="entry name" value="H15"/>
    <property type="match status" value="1"/>
</dbReference>
<dbReference type="SUPFAM" id="SSF46785">
    <property type="entry name" value="Winged helix' DNA-binding domain"/>
    <property type="match status" value="1"/>
</dbReference>
<evidence type="ECO:0000256" key="6">
    <source>
        <dbReference type="RuleBase" id="RU003894"/>
    </source>
</evidence>
<dbReference type="InterPro" id="IPR005818">
    <property type="entry name" value="Histone_H1/H5_H15"/>
</dbReference>
<evidence type="ECO:0000256" key="1">
    <source>
        <dbReference type="ARBA" id="ARBA00004123"/>
    </source>
</evidence>
<dbReference type="PANTHER" id="PTHR11467:SF36">
    <property type="entry name" value="HISTONE 24-RELATED"/>
    <property type="match status" value="1"/>
</dbReference>
<dbReference type="AlphaFoldDB" id="A0A3M7QC76"/>
<evidence type="ECO:0000259" key="8">
    <source>
        <dbReference type="PROSITE" id="PS51504"/>
    </source>
</evidence>
<feature type="domain" description="H15" evidence="8">
    <location>
        <begin position="27"/>
        <end position="101"/>
    </location>
</feature>
<dbReference type="Proteomes" id="UP000276133">
    <property type="component" value="Unassembled WGS sequence"/>
</dbReference>
<dbReference type="OrthoDB" id="1110759at2759"/>
<dbReference type="Gene3D" id="1.10.10.10">
    <property type="entry name" value="Winged helix-like DNA-binding domain superfamily/Winged helix DNA-binding domain"/>
    <property type="match status" value="1"/>
</dbReference>
<dbReference type="PROSITE" id="PS51504">
    <property type="entry name" value="H15"/>
    <property type="match status" value="1"/>
</dbReference>
<keyword evidence="5 6" id="KW-0539">Nucleus</keyword>
<evidence type="ECO:0000256" key="5">
    <source>
        <dbReference type="ARBA" id="ARBA00023242"/>
    </source>
</evidence>
<evidence type="ECO:0000256" key="7">
    <source>
        <dbReference type="SAM" id="MobiDB-lite"/>
    </source>
</evidence>
<proteinExistence type="inferred from homology"/>
<dbReference type="GO" id="GO:0005634">
    <property type="term" value="C:nucleus"/>
    <property type="evidence" value="ECO:0007669"/>
    <property type="project" value="UniProtKB-SubCell"/>
</dbReference>
<keyword evidence="10" id="KW-1185">Reference proteome</keyword>
<gene>
    <name evidence="9" type="ORF">BpHYR1_026806</name>
</gene>
<evidence type="ECO:0000313" key="9">
    <source>
        <dbReference type="EMBL" id="RNA08903.1"/>
    </source>
</evidence>
<dbReference type="GO" id="GO:0030527">
    <property type="term" value="F:structural constituent of chromatin"/>
    <property type="evidence" value="ECO:0007669"/>
    <property type="project" value="InterPro"/>
</dbReference>
<comment type="caution">
    <text evidence="9">The sequence shown here is derived from an EMBL/GenBank/DDBJ whole genome shotgun (WGS) entry which is preliminary data.</text>
</comment>
<dbReference type="PANTHER" id="PTHR11467">
    <property type="entry name" value="HISTONE H1"/>
    <property type="match status" value="1"/>
</dbReference>
<reference evidence="9 10" key="1">
    <citation type="journal article" date="2018" name="Sci. Rep.">
        <title>Genomic signatures of local adaptation to the degree of environmental predictability in rotifers.</title>
        <authorList>
            <person name="Franch-Gras L."/>
            <person name="Hahn C."/>
            <person name="Garcia-Roger E.M."/>
            <person name="Carmona M.J."/>
            <person name="Serra M."/>
            <person name="Gomez A."/>
        </authorList>
    </citation>
    <scope>NUCLEOTIDE SEQUENCE [LARGE SCALE GENOMIC DNA]</scope>
    <source>
        <strain evidence="9">HYR1</strain>
    </source>
</reference>
<organism evidence="9 10">
    <name type="scientific">Brachionus plicatilis</name>
    <name type="common">Marine rotifer</name>
    <name type="synonym">Brachionus muelleri</name>
    <dbReference type="NCBI Taxonomy" id="10195"/>
    <lineage>
        <taxon>Eukaryota</taxon>
        <taxon>Metazoa</taxon>
        <taxon>Spiralia</taxon>
        <taxon>Gnathifera</taxon>
        <taxon>Rotifera</taxon>
        <taxon>Eurotatoria</taxon>
        <taxon>Monogononta</taxon>
        <taxon>Pseudotrocha</taxon>
        <taxon>Ploima</taxon>
        <taxon>Brachionidae</taxon>
        <taxon>Brachionus</taxon>
    </lineage>
</organism>
<dbReference type="STRING" id="10195.A0A3M7QC76"/>
<dbReference type="GO" id="GO:0030261">
    <property type="term" value="P:chromosome condensation"/>
    <property type="evidence" value="ECO:0007669"/>
    <property type="project" value="TreeGrafter"/>
</dbReference>
<comment type="similarity">
    <text evidence="6">Belongs to the histone H1/H5 family.</text>
</comment>
<evidence type="ECO:0000256" key="4">
    <source>
        <dbReference type="ARBA" id="ARBA00023125"/>
    </source>
</evidence>
<protein>
    <submittedName>
        <fullName evidence="9">Histone H1-delta-like</fullName>
    </submittedName>
</protein>
<dbReference type="GO" id="GO:0006334">
    <property type="term" value="P:nucleosome assembly"/>
    <property type="evidence" value="ECO:0007669"/>
    <property type="project" value="InterPro"/>
</dbReference>
<dbReference type="FunFam" id="1.10.10.10:FF:000140">
    <property type="entry name" value="Histone H1.0"/>
    <property type="match status" value="1"/>
</dbReference>
<sequence length="216" mass="24027">MSSAQQVVESTKVIKEQKKPQVKKQSTHPKFIEMIQAGLKQLNERTGSSRVALMKYIVATYHLDEKMAKTHLKMALIRGVKDGVLKQVKGSGSNGSFKLVPVTKKTSVKKIVKTETEESSGMKIVKKVIKKAAPSEDKPKKNIKKIVKPKIPKAVIDKPEDKIKAINKNKQAEKKSTRPTKTSEAKKTKSDTTKKIATKLVKADVKKTTKAKKKLN</sequence>
<dbReference type="CDD" id="cd00073">
    <property type="entry name" value="H15"/>
    <property type="match status" value="1"/>
</dbReference>